<accession>A0A1F8CJF8</accession>
<organism evidence="1 2">
    <name type="scientific">Candidatus Woesebacteria bacterium RIFOXYA1_FULL_43_9</name>
    <dbReference type="NCBI Taxonomy" id="1802534"/>
    <lineage>
        <taxon>Bacteria</taxon>
        <taxon>Candidatus Woeseibacteriota</taxon>
    </lineage>
</organism>
<evidence type="ECO:0000313" key="1">
    <source>
        <dbReference type="EMBL" id="OGM76450.1"/>
    </source>
</evidence>
<evidence type="ECO:0008006" key="3">
    <source>
        <dbReference type="Google" id="ProtNLM"/>
    </source>
</evidence>
<dbReference type="InterPro" id="IPR007060">
    <property type="entry name" value="FtsL/DivIC"/>
</dbReference>
<name>A0A1F8CJF8_9BACT</name>
<sequence length="122" mass="14290">MATLKKWLFLLILLVFGVSLVSVVVRVYRINGELAQKTKVLEEKKREEARVVSLSEYLKSDEFIEGEIRDKLGYTREGEVLLILPPNDVLLKLVNLNWEIEGDIKKPIHNWKKWYETFCQKG</sequence>
<reference evidence="1 2" key="1">
    <citation type="journal article" date="2016" name="Nat. Commun.">
        <title>Thousands of microbial genomes shed light on interconnected biogeochemical processes in an aquifer system.</title>
        <authorList>
            <person name="Anantharaman K."/>
            <person name="Brown C.T."/>
            <person name="Hug L.A."/>
            <person name="Sharon I."/>
            <person name="Castelle C.J."/>
            <person name="Probst A.J."/>
            <person name="Thomas B.C."/>
            <person name="Singh A."/>
            <person name="Wilkins M.J."/>
            <person name="Karaoz U."/>
            <person name="Brodie E.L."/>
            <person name="Williams K.H."/>
            <person name="Hubbard S.S."/>
            <person name="Banfield J.F."/>
        </authorList>
    </citation>
    <scope>NUCLEOTIDE SEQUENCE [LARGE SCALE GENOMIC DNA]</scope>
</reference>
<gene>
    <name evidence="1" type="ORF">A2188_03130</name>
</gene>
<comment type="caution">
    <text evidence="1">The sequence shown here is derived from an EMBL/GenBank/DDBJ whole genome shotgun (WGS) entry which is preliminary data.</text>
</comment>
<dbReference type="Pfam" id="PF04977">
    <property type="entry name" value="DivIC"/>
    <property type="match status" value="1"/>
</dbReference>
<dbReference type="AlphaFoldDB" id="A0A1F8CJF8"/>
<protein>
    <recommendedName>
        <fullName evidence="3">Septum formation initiator</fullName>
    </recommendedName>
</protein>
<dbReference type="Proteomes" id="UP000179241">
    <property type="component" value="Unassembled WGS sequence"/>
</dbReference>
<proteinExistence type="predicted"/>
<evidence type="ECO:0000313" key="2">
    <source>
        <dbReference type="Proteomes" id="UP000179241"/>
    </source>
</evidence>
<dbReference type="EMBL" id="MGHU01000053">
    <property type="protein sequence ID" value="OGM76450.1"/>
    <property type="molecule type" value="Genomic_DNA"/>
</dbReference>